<comment type="caution">
    <text evidence="1">The sequence shown here is derived from an EMBL/GenBank/DDBJ whole genome shotgun (WGS) entry which is preliminary data.</text>
</comment>
<accession>A0A0F9VB03</accession>
<organism evidence="1">
    <name type="scientific">marine sediment metagenome</name>
    <dbReference type="NCBI Taxonomy" id="412755"/>
    <lineage>
        <taxon>unclassified sequences</taxon>
        <taxon>metagenomes</taxon>
        <taxon>ecological metagenomes</taxon>
    </lineage>
</organism>
<proteinExistence type="predicted"/>
<sequence length="55" mass="6616">MNYMKIKHYFFYRKFLVAKFRSENSQKKSNPGKFLTSGCSIVFQNFRSQDGHIFL</sequence>
<gene>
    <name evidence="1" type="ORF">LCGC14_0506380</name>
</gene>
<dbReference type="EMBL" id="LAZR01000605">
    <property type="protein sequence ID" value="KKN62998.1"/>
    <property type="molecule type" value="Genomic_DNA"/>
</dbReference>
<reference evidence="1" key="1">
    <citation type="journal article" date="2015" name="Nature">
        <title>Complex archaea that bridge the gap between prokaryotes and eukaryotes.</title>
        <authorList>
            <person name="Spang A."/>
            <person name="Saw J.H."/>
            <person name="Jorgensen S.L."/>
            <person name="Zaremba-Niedzwiedzka K."/>
            <person name="Martijn J."/>
            <person name="Lind A.E."/>
            <person name="van Eijk R."/>
            <person name="Schleper C."/>
            <person name="Guy L."/>
            <person name="Ettema T.J."/>
        </authorList>
    </citation>
    <scope>NUCLEOTIDE SEQUENCE</scope>
</reference>
<dbReference type="AlphaFoldDB" id="A0A0F9VB03"/>
<evidence type="ECO:0000313" key="1">
    <source>
        <dbReference type="EMBL" id="KKN62998.1"/>
    </source>
</evidence>
<protein>
    <submittedName>
        <fullName evidence="1">Uncharacterized protein</fullName>
    </submittedName>
</protein>
<name>A0A0F9VB03_9ZZZZ</name>